<comment type="caution">
    <text evidence="13">The sequence shown here is derived from an EMBL/GenBank/DDBJ whole genome shotgun (WGS) entry which is preliminary data.</text>
</comment>
<keyword evidence="5" id="KW-0997">Cell inner membrane</keyword>
<comment type="subcellular location">
    <subcellularLocation>
        <location evidence="1">Cell inner membrane</location>
        <topology evidence="1">Single-pass membrane protein</topology>
        <orientation evidence="1">Periplasmic side</orientation>
    </subcellularLocation>
</comment>
<evidence type="ECO:0000256" key="8">
    <source>
        <dbReference type="ARBA" id="ARBA00022989"/>
    </source>
</evidence>
<feature type="domain" description="TonB C-terminal" evidence="12">
    <location>
        <begin position="127"/>
        <end position="221"/>
    </location>
</feature>
<dbReference type="InterPro" id="IPR037682">
    <property type="entry name" value="TonB_C"/>
</dbReference>
<sequence>MAYADRNQGSSRIVAIVIVALIHAVLGYVLITGLAYNVVKKVAEDLNTFDVKEEPPPPEEEPPPPPPDQPMEPPPVVAPPPIVQTNTPPPVIMQTVRTPPPVFVPTPIAPPAPPPAPPAPPAVSKAAAVRGNPGDWFPLDDYPPDAQRRGEEGTVRVRLSIDTRGRVSDCTVTSSSGSSSLDEKTCQLARRRGRFQPALDAAGNPIASTYNMPGVTWRLEE</sequence>
<keyword evidence="14" id="KW-1185">Reference proteome</keyword>
<feature type="region of interest" description="Disordered" evidence="10">
    <location>
        <begin position="49"/>
        <end position="86"/>
    </location>
</feature>
<dbReference type="OrthoDB" id="7585155at2"/>
<dbReference type="InterPro" id="IPR051045">
    <property type="entry name" value="TonB-dependent_transducer"/>
</dbReference>
<dbReference type="PANTHER" id="PTHR33446:SF2">
    <property type="entry name" value="PROTEIN TONB"/>
    <property type="match status" value="1"/>
</dbReference>
<dbReference type="RefSeq" id="WP_118863100.1">
    <property type="nucleotide sequence ID" value="NZ_QWLV01000002.1"/>
</dbReference>
<accession>A0A396RNH2</accession>
<keyword evidence="7" id="KW-0653">Protein transport</keyword>
<feature type="compositionally biased region" description="Pro residues" evidence="10">
    <location>
        <begin position="63"/>
        <end position="86"/>
    </location>
</feature>
<name>A0A396RNH2_9SPHN</name>
<evidence type="ECO:0000313" key="13">
    <source>
        <dbReference type="EMBL" id="RHW17909.1"/>
    </source>
</evidence>
<evidence type="ECO:0000313" key="14">
    <source>
        <dbReference type="Proteomes" id="UP000266693"/>
    </source>
</evidence>
<gene>
    <name evidence="13" type="ORF">D1610_05205</name>
</gene>
<evidence type="ECO:0000256" key="11">
    <source>
        <dbReference type="SAM" id="Phobius"/>
    </source>
</evidence>
<dbReference type="GO" id="GO:0055085">
    <property type="term" value="P:transmembrane transport"/>
    <property type="evidence" value="ECO:0007669"/>
    <property type="project" value="InterPro"/>
</dbReference>
<evidence type="ECO:0000259" key="12">
    <source>
        <dbReference type="PROSITE" id="PS52015"/>
    </source>
</evidence>
<dbReference type="GO" id="GO:0098797">
    <property type="term" value="C:plasma membrane protein complex"/>
    <property type="evidence" value="ECO:0007669"/>
    <property type="project" value="TreeGrafter"/>
</dbReference>
<keyword evidence="3" id="KW-0813">Transport</keyword>
<organism evidence="13 14">
    <name type="scientific">Sphingomonas gilva</name>
    <dbReference type="NCBI Taxonomy" id="2305907"/>
    <lineage>
        <taxon>Bacteria</taxon>
        <taxon>Pseudomonadati</taxon>
        <taxon>Pseudomonadota</taxon>
        <taxon>Alphaproteobacteria</taxon>
        <taxon>Sphingomonadales</taxon>
        <taxon>Sphingomonadaceae</taxon>
        <taxon>Sphingomonas</taxon>
    </lineage>
</organism>
<evidence type="ECO:0000256" key="1">
    <source>
        <dbReference type="ARBA" id="ARBA00004383"/>
    </source>
</evidence>
<feature type="region of interest" description="Disordered" evidence="10">
    <location>
        <begin position="135"/>
        <end position="154"/>
    </location>
</feature>
<dbReference type="EMBL" id="QWLV01000002">
    <property type="protein sequence ID" value="RHW17909.1"/>
    <property type="molecule type" value="Genomic_DNA"/>
</dbReference>
<evidence type="ECO:0000256" key="4">
    <source>
        <dbReference type="ARBA" id="ARBA00022475"/>
    </source>
</evidence>
<dbReference type="Proteomes" id="UP000266693">
    <property type="component" value="Unassembled WGS sequence"/>
</dbReference>
<dbReference type="GO" id="GO:0015031">
    <property type="term" value="P:protein transport"/>
    <property type="evidence" value="ECO:0007669"/>
    <property type="project" value="UniProtKB-KW"/>
</dbReference>
<evidence type="ECO:0000256" key="10">
    <source>
        <dbReference type="SAM" id="MobiDB-lite"/>
    </source>
</evidence>
<comment type="similarity">
    <text evidence="2">Belongs to the TonB family.</text>
</comment>
<dbReference type="InterPro" id="IPR006260">
    <property type="entry name" value="TonB/TolA_C"/>
</dbReference>
<dbReference type="AlphaFoldDB" id="A0A396RNH2"/>
<dbReference type="PROSITE" id="PS52015">
    <property type="entry name" value="TONB_CTD"/>
    <property type="match status" value="1"/>
</dbReference>
<evidence type="ECO:0000256" key="9">
    <source>
        <dbReference type="ARBA" id="ARBA00023136"/>
    </source>
</evidence>
<evidence type="ECO:0000256" key="6">
    <source>
        <dbReference type="ARBA" id="ARBA00022692"/>
    </source>
</evidence>
<evidence type="ECO:0000256" key="2">
    <source>
        <dbReference type="ARBA" id="ARBA00006555"/>
    </source>
</evidence>
<evidence type="ECO:0000256" key="3">
    <source>
        <dbReference type="ARBA" id="ARBA00022448"/>
    </source>
</evidence>
<dbReference type="Gene3D" id="3.30.1150.10">
    <property type="match status" value="1"/>
</dbReference>
<reference evidence="13 14" key="1">
    <citation type="submission" date="2018-08" db="EMBL/GenBank/DDBJ databases">
        <title>The multiple taxonomic identification of Sphingomonas gilva.</title>
        <authorList>
            <person name="Zhu D."/>
            <person name="Zheng S."/>
        </authorList>
    </citation>
    <scope>NUCLEOTIDE SEQUENCE [LARGE SCALE GENOMIC DNA]</scope>
    <source>
        <strain evidence="13 14">ZDH117</strain>
    </source>
</reference>
<dbReference type="Pfam" id="PF03544">
    <property type="entry name" value="TonB_C"/>
    <property type="match status" value="1"/>
</dbReference>
<feature type="transmembrane region" description="Helical" evidence="11">
    <location>
        <begin position="12"/>
        <end position="36"/>
    </location>
</feature>
<proteinExistence type="inferred from homology"/>
<protein>
    <submittedName>
        <fullName evidence="13">Energy transducer TonB</fullName>
    </submittedName>
</protein>
<evidence type="ECO:0000256" key="7">
    <source>
        <dbReference type="ARBA" id="ARBA00022927"/>
    </source>
</evidence>
<dbReference type="PANTHER" id="PTHR33446">
    <property type="entry name" value="PROTEIN TONB-RELATED"/>
    <property type="match status" value="1"/>
</dbReference>
<keyword evidence="4" id="KW-1003">Cell membrane</keyword>
<keyword evidence="9 11" id="KW-0472">Membrane</keyword>
<dbReference type="SUPFAM" id="SSF74653">
    <property type="entry name" value="TolA/TonB C-terminal domain"/>
    <property type="match status" value="1"/>
</dbReference>
<dbReference type="GO" id="GO:0031992">
    <property type="term" value="F:energy transducer activity"/>
    <property type="evidence" value="ECO:0007669"/>
    <property type="project" value="TreeGrafter"/>
</dbReference>
<keyword evidence="8 11" id="KW-1133">Transmembrane helix</keyword>
<keyword evidence="6 11" id="KW-0812">Transmembrane</keyword>
<dbReference type="NCBIfam" id="TIGR01352">
    <property type="entry name" value="tonB_Cterm"/>
    <property type="match status" value="1"/>
</dbReference>
<evidence type="ECO:0000256" key="5">
    <source>
        <dbReference type="ARBA" id="ARBA00022519"/>
    </source>
</evidence>